<protein>
    <submittedName>
        <fullName evidence="1">Uncharacterized protein</fullName>
    </submittedName>
</protein>
<accession>A0A7S6P298</accession>
<proteinExistence type="predicted"/>
<organism evidence="1">
    <name type="scientific">Bathycoccus sp. RCC716 virus 2</name>
    <dbReference type="NCBI Taxonomy" id="2530039"/>
    <lineage>
        <taxon>Viruses</taxon>
        <taxon>Varidnaviria</taxon>
        <taxon>Bamfordvirae</taxon>
        <taxon>Nucleocytoviricota</taxon>
        <taxon>Megaviricetes</taxon>
        <taxon>Algavirales</taxon>
        <taxon>Phycodnaviridae</taxon>
        <taxon>Prasinovirus</taxon>
    </lineage>
</organism>
<dbReference type="EMBL" id="MK522038">
    <property type="protein sequence ID" value="QOR60526.1"/>
    <property type="molecule type" value="Genomic_DNA"/>
</dbReference>
<name>A0A7S6P298_9PHYC</name>
<sequence length="87" mass="9926">MSFVKEFDPTKKEHVLWLKDIDISMSKASNPEKYGVVDFMSNVNNNPFGIKMKNPMEWAQSHFQLCMKYSQAVLRGVAFVPTKGPAN</sequence>
<reference evidence="1" key="1">
    <citation type="submission" date="2019-02" db="EMBL/GenBank/DDBJ databases">
        <authorList>
            <person name="Bachy C."/>
            <person name="Yung C.-M."/>
            <person name="Roux S."/>
            <person name="Sullivan M.B."/>
            <person name="Worden A.Z."/>
        </authorList>
    </citation>
    <scope>NUCLEOTIDE SEQUENCE</scope>
    <source>
        <strain evidence="1">BII-V2</strain>
    </source>
</reference>
<evidence type="ECO:0000313" key="1">
    <source>
        <dbReference type="EMBL" id="QOR60526.1"/>
    </source>
</evidence>